<dbReference type="AlphaFoldDB" id="A0A162I8S6"/>
<proteinExistence type="predicted"/>
<dbReference type="EMBL" id="AZGZ01000018">
    <property type="protein sequence ID" value="KZZ90143.1"/>
    <property type="molecule type" value="Genomic_DNA"/>
</dbReference>
<feature type="compositionally biased region" description="Low complexity" evidence="1">
    <location>
        <begin position="236"/>
        <end position="245"/>
    </location>
</feature>
<name>A0A162I8S6_9EURO</name>
<organism evidence="2 3">
    <name type="scientific">Ascosphaera apis ARSEF 7405</name>
    <dbReference type="NCBI Taxonomy" id="392613"/>
    <lineage>
        <taxon>Eukaryota</taxon>
        <taxon>Fungi</taxon>
        <taxon>Dikarya</taxon>
        <taxon>Ascomycota</taxon>
        <taxon>Pezizomycotina</taxon>
        <taxon>Eurotiomycetes</taxon>
        <taxon>Eurotiomycetidae</taxon>
        <taxon>Onygenales</taxon>
        <taxon>Ascosphaeraceae</taxon>
        <taxon>Ascosphaera</taxon>
    </lineage>
</organism>
<accession>A0A162I8S6</accession>
<feature type="region of interest" description="Disordered" evidence="1">
    <location>
        <begin position="182"/>
        <end position="250"/>
    </location>
</feature>
<evidence type="ECO:0000313" key="2">
    <source>
        <dbReference type="EMBL" id="KZZ90143.1"/>
    </source>
</evidence>
<sequence length="356" mass="40022">MEWTNNVTDGHRDKAICRCLGCGKFCNSRTLAQGDSLCVNCSASWQTYQEPRSVALEESGAAVELVRDYSMMKEIASSPCPANCGGFSNGSIDHTNEGIATGGTSQREIGLCARCWAAEGTSILYNSPVCDECFRQAKEKREPIKGTKKRYQPPTPSLQPGKRLTRVCDTCRRKRKRCQHRRIVDENHSDADPRPRRGKKRNFRSSVSMNSPSPTNAEAEEGESDVDVTPKQETVQSPRRQSARQAQKRMDEMMEVCLSPPSSFTSLLEVVNSELERESPRQTQQQVIYDTMPAPESDNENLPLAIQDSFNLVHAREMARTVCEIQDKMADINDTIQVLKSRLDGWMRRSYNELCA</sequence>
<protein>
    <submittedName>
        <fullName evidence="2">Uncharacterized protein</fullName>
    </submittedName>
</protein>
<dbReference type="OrthoDB" id="4188015at2759"/>
<reference evidence="2 3" key="1">
    <citation type="journal article" date="2016" name="Genome Biol. Evol.">
        <title>Divergent and convergent evolution of fungal pathogenicity.</title>
        <authorList>
            <person name="Shang Y."/>
            <person name="Xiao G."/>
            <person name="Zheng P."/>
            <person name="Cen K."/>
            <person name="Zhan S."/>
            <person name="Wang C."/>
        </authorList>
    </citation>
    <scope>NUCLEOTIDE SEQUENCE [LARGE SCALE GENOMIC DNA]</scope>
    <source>
        <strain evidence="2 3">ARSEF 7405</strain>
    </source>
</reference>
<keyword evidence="3" id="KW-1185">Reference proteome</keyword>
<evidence type="ECO:0000313" key="3">
    <source>
        <dbReference type="Proteomes" id="UP000242877"/>
    </source>
</evidence>
<evidence type="ECO:0000256" key="1">
    <source>
        <dbReference type="SAM" id="MobiDB-lite"/>
    </source>
</evidence>
<feature type="compositionally biased region" description="Polar residues" evidence="1">
    <location>
        <begin position="204"/>
        <end position="216"/>
    </location>
</feature>
<dbReference type="VEuPathDB" id="FungiDB:AAP_04093"/>
<feature type="compositionally biased region" description="Basic and acidic residues" evidence="1">
    <location>
        <begin position="182"/>
        <end position="195"/>
    </location>
</feature>
<gene>
    <name evidence="2" type="ORF">AAP_04093</name>
</gene>
<comment type="caution">
    <text evidence="2">The sequence shown here is derived from an EMBL/GenBank/DDBJ whole genome shotgun (WGS) entry which is preliminary data.</text>
</comment>
<feature type="region of interest" description="Disordered" evidence="1">
    <location>
        <begin position="144"/>
        <end position="165"/>
    </location>
</feature>
<dbReference type="Proteomes" id="UP000242877">
    <property type="component" value="Unassembled WGS sequence"/>
</dbReference>